<feature type="compositionally biased region" description="Low complexity" evidence="1">
    <location>
        <begin position="77"/>
        <end position="94"/>
    </location>
</feature>
<dbReference type="Proteomes" id="UP000481153">
    <property type="component" value="Unassembled WGS sequence"/>
</dbReference>
<sequence length="279" mass="29631">MPQVFADTVPSAATKDPSTSGATTSVPEVTYSIADLNSTAGGSLNSTTIAPNATSGEEVSVGSTGTSTESLSISDGTTPAPTTDAPPTTTTIAPTPAPTPSPTTAKPTPAPTPPPTTTGPLAPGYMRSVNNCPKKYTLWQSANDSPKQAVAQLGTGETYEINGRQTFAAMFFLGSNSDSLGDATLFETNFGWGDLFYFDISIIPVGSGDSWDTCVGGKHYAFNVPAHDCHAIQDGRRQLQKTCLLEYFQLQRRIPHPEWQRHQDLSFLRVDDHFVLLSL</sequence>
<evidence type="ECO:0000313" key="3">
    <source>
        <dbReference type="Proteomes" id="UP000481153"/>
    </source>
</evidence>
<protein>
    <submittedName>
        <fullName evidence="2">Uncharacterized protein</fullName>
    </submittedName>
</protein>
<comment type="caution">
    <text evidence="2">The sequence shown here is derived from an EMBL/GenBank/DDBJ whole genome shotgun (WGS) entry which is preliminary data.</text>
</comment>
<keyword evidence="3" id="KW-1185">Reference proteome</keyword>
<accession>A0A6G0W5G1</accession>
<dbReference type="AlphaFoldDB" id="A0A6G0W5G1"/>
<name>A0A6G0W5G1_9STRA</name>
<proteinExistence type="predicted"/>
<feature type="region of interest" description="Disordered" evidence="1">
    <location>
        <begin position="1"/>
        <end position="125"/>
    </location>
</feature>
<gene>
    <name evidence="2" type="ORF">Ae201684_018421</name>
</gene>
<feature type="compositionally biased region" description="Polar residues" evidence="1">
    <location>
        <begin position="16"/>
        <end position="27"/>
    </location>
</feature>
<feature type="compositionally biased region" description="Polar residues" evidence="1">
    <location>
        <begin position="35"/>
        <end position="53"/>
    </location>
</feature>
<feature type="compositionally biased region" description="Pro residues" evidence="1">
    <location>
        <begin position="108"/>
        <end position="117"/>
    </location>
</feature>
<feature type="compositionally biased region" description="Low complexity" evidence="1">
    <location>
        <begin position="54"/>
        <end position="70"/>
    </location>
</feature>
<dbReference type="EMBL" id="VJMJ01000335">
    <property type="protein sequence ID" value="KAF0722418.1"/>
    <property type="molecule type" value="Genomic_DNA"/>
</dbReference>
<evidence type="ECO:0000313" key="2">
    <source>
        <dbReference type="EMBL" id="KAF0722418.1"/>
    </source>
</evidence>
<dbReference type="VEuPathDB" id="FungiDB:AeMF1_014910"/>
<organism evidence="2 3">
    <name type="scientific">Aphanomyces euteiches</name>
    <dbReference type="NCBI Taxonomy" id="100861"/>
    <lineage>
        <taxon>Eukaryota</taxon>
        <taxon>Sar</taxon>
        <taxon>Stramenopiles</taxon>
        <taxon>Oomycota</taxon>
        <taxon>Saprolegniomycetes</taxon>
        <taxon>Saprolegniales</taxon>
        <taxon>Verrucalvaceae</taxon>
        <taxon>Aphanomyces</taxon>
    </lineage>
</organism>
<reference evidence="2 3" key="1">
    <citation type="submission" date="2019-07" db="EMBL/GenBank/DDBJ databases">
        <title>Genomics analysis of Aphanomyces spp. identifies a new class of oomycete effector associated with host adaptation.</title>
        <authorList>
            <person name="Gaulin E."/>
        </authorList>
    </citation>
    <scope>NUCLEOTIDE SEQUENCE [LARGE SCALE GENOMIC DNA]</scope>
    <source>
        <strain evidence="2 3">ATCC 201684</strain>
    </source>
</reference>
<evidence type="ECO:0000256" key="1">
    <source>
        <dbReference type="SAM" id="MobiDB-lite"/>
    </source>
</evidence>